<evidence type="ECO:0000313" key="3">
    <source>
        <dbReference type="EMBL" id="ABB23766.1"/>
    </source>
</evidence>
<dbReference type="KEGG" id="plt:Plut_0904"/>
<evidence type="ECO:0000313" key="4">
    <source>
        <dbReference type="Proteomes" id="UP000002709"/>
    </source>
</evidence>
<reference evidence="4" key="1">
    <citation type="submission" date="2005-08" db="EMBL/GenBank/DDBJ databases">
        <title>Complete sequence of Pelodictyon luteolum DSM 273.</title>
        <authorList>
            <consortium name="US DOE Joint Genome Institute"/>
            <person name="Copeland A."/>
            <person name="Lucas S."/>
            <person name="Lapidus A."/>
            <person name="Barry K."/>
            <person name="Detter J.C."/>
            <person name="Glavina T."/>
            <person name="Hammon N."/>
            <person name="Israni S."/>
            <person name="Pitluck S."/>
            <person name="Bryant D."/>
            <person name="Schmutz J."/>
            <person name="Larimer F."/>
            <person name="Land M."/>
            <person name="Kyrpides N."/>
            <person name="Ivanova N."/>
            <person name="Richardson P."/>
        </authorList>
    </citation>
    <scope>NUCLEOTIDE SEQUENCE [LARGE SCALE GENOMIC DNA]</scope>
    <source>
        <strain evidence="4">DSM 273 / BCRC 81028 / 2530</strain>
    </source>
</reference>
<feature type="transmembrane region" description="Helical" evidence="2">
    <location>
        <begin position="34"/>
        <end position="56"/>
    </location>
</feature>
<feature type="region of interest" description="Disordered" evidence="1">
    <location>
        <begin position="62"/>
        <end position="89"/>
    </location>
</feature>
<dbReference type="EMBL" id="CP000096">
    <property type="protein sequence ID" value="ABB23766.1"/>
    <property type="molecule type" value="Genomic_DNA"/>
</dbReference>
<keyword evidence="2" id="KW-0472">Membrane</keyword>
<keyword evidence="2" id="KW-1133">Transmembrane helix</keyword>
<sequence>MELNLSELHLPEPNLKNVVGAAGTALLLPLGMPVVHGLAGIAIAGLGIFAAGTAVSKVAGALGGSREPAPAPAPAAEEGSLEDRLNSPF</sequence>
<gene>
    <name evidence="3" type="ordered locus">Plut_0904</name>
</gene>
<proteinExistence type="predicted"/>
<keyword evidence="2" id="KW-0812">Transmembrane</keyword>
<accession>Q3B4G5</accession>
<evidence type="ECO:0000256" key="1">
    <source>
        <dbReference type="SAM" id="MobiDB-lite"/>
    </source>
</evidence>
<evidence type="ECO:0000256" key="2">
    <source>
        <dbReference type="SAM" id="Phobius"/>
    </source>
</evidence>
<organism evidence="3 4">
    <name type="scientific">Chlorobium luteolum (strain DSM 273 / BCRC 81028 / 2530)</name>
    <name type="common">Pelodictyon luteolum</name>
    <dbReference type="NCBI Taxonomy" id="319225"/>
    <lineage>
        <taxon>Bacteria</taxon>
        <taxon>Pseudomonadati</taxon>
        <taxon>Chlorobiota</taxon>
        <taxon>Chlorobiia</taxon>
        <taxon>Chlorobiales</taxon>
        <taxon>Chlorobiaceae</taxon>
        <taxon>Chlorobium/Pelodictyon group</taxon>
        <taxon>Pelodictyon</taxon>
    </lineage>
</organism>
<dbReference type="Proteomes" id="UP000002709">
    <property type="component" value="Chromosome"/>
</dbReference>
<protein>
    <submittedName>
        <fullName evidence="3">Uncharacterized protein</fullName>
    </submittedName>
</protein>
<name>Q3B4G5_CHLL3</name>
<dbReference type="AlphaFoldDB" id="Q3B4G5"/>
<keyword evidence="4" id="KW-1185">Reference proteome</keyword>
<dbReference type="RefSeq" id="WP_011357640.1">
    <property type="nucleotide sequence ID" value="NC_007512.1"/>
</dbReference>
<dbReference type="HOGENOM" id="CLU_2451967_0_0_10"/>